<reference evidence="1 2" key="2">
    <citation type="journal article" date="2010" name="Nucleic Acids Res.">
        <title>BeetleBase in 2010: revisions to provide comprehensive genomic information for Tribolium castaneum.</title>
        <authorList>
            <person name="Kim H.S."/>
            <person name="Murphy T."/>
            <person name="Xia J."/>
            <person name="Caragea D."/>
            <person name="Park Y."/>
            <person name="Beeman R.W."/>
            <person name="Lorenzen M.D."/>
            <person name="Butcher S."/>
            <person name="Manak J.R."/>
            <person name="Brown S.J."/>
        </authorList>
    </citation>
    <scope>GENOME REANNOTATION</scope>
    <source>
        <strain evidence="1 2">Georgia GA2</strain>
    </source>
</reference>
<name>D6WFT4_TRICA</name>
<organism evidence="1 2">
    <name type="scientific">Tribolium castaneum</name>
    <name type="common">Red flour beetle</name>
    <dbReference type="NCBI Taxonomy" id="7070"/>
    <lineage>
        <taxon>Eukaryota</taxon>
        <taxon>Metazoa</taxon>
        <taxon>Ecdysozoa</taxon>
        <taxon>Arthropoda</taxon>
        <taxon>Hexapoda</taxon>
        <taxon>Insecta</taxon>
        <taxon>Pterygota</taxon>
        <taxon>Neoptera</taxon>
        <taxon>Endopterygota</taxon>
        <taxon>Coleoptera</taxon>
        <taxon>Polyphaga</taxon>
        <taxon>Cucujiformia</taxon>
        <taxon>Tenebrionidae</taxon>
        <taxon>Tenebrionidae incertae sedis</taxon>
        <taxon>Tribolium</taxon>
    </lineage>
</organism>
<reference evidence="1 2" key="1">
    <citation type="journal article" date="2008" name="Nature">
        <title>The genome of the model beetle and pest Tribolium castaneum.</title>
        <authorList>
            <consortium name="Tribolium Genome Sequencing Consortium"/>
            <person name="Richards S."/>
            <person name="Gibbs R.A."/>
            <person name="Weinstock G.M."/>
            <person name="Brown S.J."/>
            <person name="Denell R."/>
            <person name="Beeman R.W."/>
            <person name="Gibbs R."/>
            <person name="Beeman R.W."/>
            <person name="Brown S.J."/>
            <person name="Bucher G."/>
            <person name="Friedrich M."/>
            <person name="Grimmelikhuijzen C.J."/>
            <person name="Klingler M."/>
            <person name="Lorenzen M."/>
            <person name="Richards S."/>
            <person name="Roth S."/>
            <person name="Schroder R."/>
            <person name="Tautz D."/>
            <person name="Zdobnov E.M."/>
            <person name="Muzny D."/>
            <person name="Gibbs R.A."/>
            <person name="Weinstock G.M."/>
            <person name="Attaway T."/>
            <person name="Bell S."/>
            <person name="Buhay C.J."/>
            <person name="Chandrabose M.N."/>
            <person name="Chavez D."/>
            <person name="Clerk-Blankenburg K.P."/>
            <person name="Cree A."/>
            <person name="Dao M."/>
            <person name="Davis C."/>
            <person name="Chacko J."/>
            <person name="Dinh H."/>
            <person name="Dugan-Rocha S."/>
            <person name="Fowler G."/>
            <person name="Garner T.T."/>
            <person name="Garnes J."/>
            <person name="Gnirke A."/>
            <person name="Hawes A."/>
            <person name="Hernandez J."/>
            <person name="Hines S."/>
            <person name="Holder M."/>
            <person name="Hume J."/>
            <person name="Jhangiani S.N."/>
            <person name="Joshi V."/>
            <person name="Khan Z.M."/>
            <person name="Jackson L."/>
            <person name="Kovar C."/>
            <person name="Kowis A."/>
            <person name="Lee S."/>
            <person name="Lewis L.R."/>
            <person name="Margolis J."/>
            <person name="Morgan M."/>
            <person name="Nazareth L.V."/>
            <person name="Nguyen N."/>
            <person name="Okwuonu G."/>
            <person name="Parker D."/>
            <person name="Richards S."/>
            <person name="Ruiz S.J."/>
            <person name="Santibanez J."/>
            <person name="Savard J."/>
            <person name="Scherer S.E."/>
            <person name="Schneider B."/>
            <person name="Sodergren E."/>
            <person name="Tautz D."/>
            <person name="Vattahil S."/>
            <person name="Villasana D."/>
            <person name="White C.S."/>
            <person name="Wright R."/>
            <person name="Park Y."/>
            <person name="Beeman R.W."/>
            <person name="Lord J."/>
            <person name="Oppert B."/>
            <person name="Lorenzen M."/>
            <person name="Brown S."/>
            <person name="Wang L."/>
            <person name="Savard J."/>
            <person name="Tautz D."/>
            <person name="Richards S."/>
            <person name="Weinstock G."/>
            <person name="Gibbs R.A."/>
            <person name="Liu Y."/>
            <person name="Worley K."/>
            <person name="Weinstock G."/>
            <person name="Elsik C.G."/>
            <person name="Reese J.T."/>
            <person name="Elhaik E."/>
            <person name="Landan G."/>
            <person name="Graur D."/>
            <person name="Arensburger P."/>
            <person name="Atkinson P."/>
            <person name="Beeman R.W."/>
            <person name="Beidler J."/>
            <person name="Brown S.J."/>
            <person name="Demuth J.P."/>
            <person name="Drury D.W."/>
            <person name="Du Y.Z."/>
            <person name="Fujiwara H."/>
            <person name="Lorenzen M."/>
            <person name="Maselli V."/>
            <person name="Osanai M."/>
            <person name="Park Y."/>
            <person name="Robertson H.M."/>
            <person name="Tu Z."/>
            <person name="Wang J.J."/>
            <person name="Wang S."/>
            <person name="Richards S."/>
            <person name="Song H."/>
            <person name="Zhang L."/>
            <person name="Sodergren E."/>
            <person name="Werner D."/>
            <person name="Stanke M."/>
            <person name="Morgenstern B."/>
            <person name="Solovyev V."/>
            <person name="Kosarev P."/>
            <person name="Brown G."/>
            <person name="Chen H.C."/>
            <person name="Ermolaeva O."/>
            <person name="Hlavina W."/>
            <person name="Kapustin Y."/>
            <person name="Kiryutin B."/>
            <person name="Kitts P."/>
            <person name="Maglott D."/>
            <person name="Pruitt K."/>
            <person name="Sapojnikov V."/>
            <person name="Souvorov A."/>
            <person name="Mackey A.J."/>
            <person name="Waterhouse R.M."/>
            <person name="Wyder S."/>
            <person name="Zdobnov E.M."/>
            <person name="Zdobnov E.M."/>
            <person name="Wyder S."/>
            <person name="Kriventseva E.V."/>
            <person name="Kadowaki T."/>
            <person name="Bork P."/>
            <person name="Aranda M."/>
            <person name="Bao R."/>
            <person name="Beermann A."/>
            <person name="Berns N."/>
            <person name="Bolognesi R."/>
            <person name="Bonneton F."/>
            <person name="Bopp D."/>
            <person name="Brown S.J."/>
            <person name="Bucher G."/>
            <person name="Butts T."/>
            <person name="Chaumot A."/>
            <person name="Denell R.E."/>
            <person name="Ferrier D.E."/>
            <person name="Friedrich M."/>
            <person name="Gordon C.M."/>
            <person name="Jindra M."/>
            <person name="Klingler M."/>
            <person name="Lan Q."/>
            <person name="Lattorff H.M."/>
            <person name="Laudet V."/>
            <person name="von Levetsow C."/>
            <person name="Liu Z."/>
            <person name="Lutz R."/>
            <person name="Lynch J.A."/>
            <person name="da Fonseca R.N."/>
            <person name="Posnien N."/>
            <person name="Reuter R."/>
            <person name="Roth S."/>
            <person name="Savard J."/>
            <person name="Schinko J.B."/>
            <person name="Schmitt C."/>
            <person name="Schoppmeier M."/>
            <person name="Schroder R."/>
            <person name="Shippy T.D."/>
            <person name="Simonnet F."/>
            <person name="Marques-Souza H."/>
            <person name="Tautz D."/>
            <person name="Tomoyasu Y."/>
            <person name="Trauner J."/>
            <person name="Van der Zee M."/>
            <person name="Vervoort M."/>
            <person name="Wittkopp N."/>
            <person name="Wimmer E.A."/>
            <person name="Yang X."/>
            <person name="Jones A.K."/>
            <person name="Sattelle D.B."/>
            <person name="Ebert P.R."/>
            <person name="Nelson D."/>
            <person name="Scott J.G."/>
            <person name="Beeman R.W."/>
            <person name="Muthukrishnan S."/>
            <person name="Kramer K.J."/>
            <person name="Arakane Y."/>
            <person name="Beeman R.W."/>
            <person name="Zhu Q."/>
            <person name="Hogenkamp D."/>
            <person name="Dixit R."/>
            <person name="Oppert B."/>
            <person name="Jiang H."/>
            <person name="Zou Z."/>
            <person name="Marshall J."/>
            <person name="Elpidina E."/>
            <person name="Vinokurov K."/>
            <person name="Oppert C."/>
            <person name="Zou Z."/>
            <person name="Evans J."/>
            <person name="Lu Z."/>
            <person name="Zhao P."/>
            <person name="Sumathipala N."/>
            <person name="Altincicek B."/>
            <person name="Vilcinskas A."/>
            <person name="Williams M."/>
            <person name="Hultmark D."/>
            <person name="Hetru C."/>
            <person name="Jiang H."/>
            <person name="Grimmelikhuijzen C.J."/>
            <person name="Hauser F."/>
            <person name="Cazzamali G."/>
            <person name="Williamson M."/>
            <person name="Park Y."/>
            <person name="Li B."/>
            <person name="Tanaka Y."/>
            <person name="Predel R."/>
            <person name="Neupert S."/>
            <person name="Schachtner J."/>
            <person name="Verleyen P."/>
            <person name="Raible F."/>
            <person name="Bork P."/>
            <person name="Friedrich M."/>
            <person name="Walden K.K."/>
            <person name="Robertson H.M."/>
            <person name="Angeli S."/>
            <person name="Foret S."/>
            <person name="Bucher G."/>
            <person name="Schuetz S."/>
            <person name="Maleszka R."/>
            <person name="Wimmer E.A."/>
            <person name="Beeman R.W."/>
            <person name="Lorenzen M."/>
            <person name="Tomoyasu Y."/>
            <person name="Miller S.C."/>
            <person name="Grossmann D."/>
            <person name="Bucher G."/>
        </authorList>
    </citation>
    <scope>NUCLEOTIDE SEQUENCE [LARGE SCALE GENOMIC DNA]</scope>
    <source>
        <strain evidence="1 2">Georgia GA2</strain>
    </source>
</reference>
<protein>
    <submittedName>
        <fullName evidence="1">Uncharacterized protein</fullName>
    </submittedName>
</protein>
<dbReference type="Proteomes" id="UP000007266">
    <property type="component" value="Linkage group 3"/>
</dbReference>
<evidence type="ECO:0000313" key="1">
    <source>
        <dbReference type="EMBL" id="EEZ99564.1"/>
    </source>
</evidence>
<keyword evidence="2" id="KW-1185">Reference proteome</keyword>
<sequence length="138" mass="15665">MLHSQEYSPSIEFEIPRKFCFLTIRALQTGNVMKATALLCQTVVRSQNRRFLLKAALRSQVYKYFPNRYEKVKIYHLGSMWAADDGGSFMVRPKLTVSNEFTDGTVRKPYCKSADVVTPPTGHCSIIVSILSLIEALK</sequence>
<gene>
    <name evidence="1" type="primary">GLEAN_01548</name>
    <name evidence="1" type="ORF">TcasGA2_TC001548</name>
</gene>
<dbReference type="AlphaFoldDB" id="D6WFT4"/>
<proteinExistence type="predicted"/>
<dbReference type="HOGENOM" id="CLU_1857862_0_0_1"/>
<evidence type="ECO:0000313" key="2">
    <source>
        <dbReference type="Proteomes" id="UP000007266"/>
    </source>
</evidence>
<dbReference type="EMBL" id="KQ971319">
    <property type="protein sequence ID" value="EEZ99564.1"/>
    <property type="molecule type" value="Genomic_DNA"/>
</dbReference>
<accession>D6WFT4</accession>